<feature type="transmembrane region" description="Helical" evidence="6">
    <location>
        <begin position="351"/>
        <end position="374"/>
    </location>
</feature>
<feature type="transmembrane region" description="Helical" evidence="6">
    <location>
        <begin position="136"/>
        <end position="155"/>
    </location>
</feature>
<comment type="similarity">
    <text evidence="6">Belongs to the binding-protein-dependent transport system permease family.</text>
</comment>
<dbReference type="GO" id="GO:0055085">
    <property type="term" value="P:transmembrane transport"/>
    <property type="evidence" value="ECO:0007669"/>
    <property type="project" value="InterPro"/>
</dbReference>
<comment type="caution">
    <text evidence="8">The sequence shown here is derived from an EMBL/GenBank/DDBJ whole genome shotgun (WGS) entry which is preliminary data.</text>
</comment>
<dbReference type="InterPro" id="IPR000515">
    <property type="entry name" value="MetI-like"/>
</dbReference>
<organism evidence="8 9">
    <name type="scientific">Muricoccus pecuniae</name>
    <dbReference type="NCBI Taxonomy" id="693023"/>
    <lineage>
        <taxon>Bacteria</taxon>
        <taxon>Pseudomonadati</taxon>
        <taxon>Pseudomonadota</taxon>
        <taxon>Alphaproteobacteria</taxon>
        <taxon>Acetobacterales</taxon>
        <taxon>Roseomonadaceae</taxon>
        <taxon>Muricoccus</taxon>
    </lineage>
</organism>
<dbReference type="PANTHER" id="PTHR30177:SF30">
    <property type="entry name" value="GLYCINE BETAINE UPTAKE SYSTEM PERMEASE PROTEIN YEHY"/>
    <property type="match status" value="1"/>
</dbReference>
<evidence type="ECO:0000259" key="7">
    <source>
        <dbReference type="PROSITE" id="PS50928"/>
    </source>
</evidence>
<feature type="transmembrane region" description="Helical" evidence="6">
    <location>
        <begin position="77"/>
        <end position="98"/>
    </location>
</feature>
<accession>A0A840YK48</accession>
<dbReference type="GO" id="GO:0031460">
    <property type="term" value="P:glycine betaine transport"/>
    <property type="evidence" value="ECO:0007669"/>
    <property type="project" value="TreeGrafter"/>
</dbReference>
<comment type="subcellular location">
    <subcellularLocation>
        <location evidence="1 6">Cell membrane</location>
        <topology evidence="1 6">Multi-pass membrane protein</topology>
    </subcellularLocation>
</comment>
<dbReference type="GO" id="GO:0005886">
    <property type="term" value="C:plasma membrane"/>
    <property type="evidence" value="ECO:0007669"/>
    <property type="project" value="UniProtKB-SubCell"/>
</dbReference>
<evidence type="ECO:0000256" key="1">
    <source>
        <dbReference type="ARBA" id="ARBA00004651"/>
    </source>
</evidence>
<reference evidence="8 9" key="1">
    <citation type="submission" date="2020-08" db="EMBL/GenBank/DDBJ databases">
        <title>Genomic Encyclopedia of Type Strains, Phase IV (KMG-IV): sequencing the most valuable type-strain genomes for metagenomic binning, comparative biology and taxonomic classification.</title>
        <authorList>
            <person name="Goeker M."/>
        </authorList>
    </citation>
    <scope>NUCLEOTIDE SEQUENCE [LARGE SCALE GENOMIC DNA]</scope>
    <source>
        <strain evidence="8 9">DSM 25622</strain>
    </source>
</reference>
<dbReference type="Pfam" id="PF00528">
    <property type="entry name" value="BPD_transp_1"/>
    <property type="match status" value="1"/>
</dbReference>
<keyword evidence="3 6" id="KW-0812">Transmembrane</keyword>
<evidence type="ECO:0000256" key="2">
    <source>
        <dbReference type="ARBA" id="ARBA00022448"/>
    </source>
</evidence>
<feature type="transmembrane region" description="Helical" evidence="6">
    <location>
        <begin position="43"/>
        <end position="65"/>
    </location>
</feature>
<dbReference type="PANTHER" id="PTHR30177">
    <property type="entry name" value="GLYCINE BETAINE/L-PROLINE TRANSPORT SYSTEM PERMEASE PROTEIN PROW"/>
    <property type="match status" value="1"/>
</dbReference>
<keyword evidence="4 6" id="KW-1133">Transmembrane helix</keyword>
<dbReference type="InterPro" id="IPR051204">
    <property type="entry name" value="ABC_transp_perm/SBD"/>
</dbReference>
<feature type="domain" description="ABC transmembrane type-1" evidence="7">
    <location>
        <begin position="175"/>
        <end position="378"/>
    </location>
</feature>
<dbReference type="Proteomes" id="UP000580654">
    <property type="component" value="Unassembled WGS sequence"/>
</dbReference>
<evidence type="ECO:0000313" key="8">
    <source>
        <dbReference type="EMBL" id="MBB5694733.1"/>
    </source>
</evidence>
<evidence type="ECO:0000256" key="3">
    <source>
        <dbReference type="ARBA" id="ARBA00022692"/>
    </source>
</evidence>
<proteinExistence type="inferred from homology"/>
<keyword evidence="2 6" id="KW-0813">Transport</keyword>
<feature type="transmembrane region" description="Helical" evidence="6">
    <location>
        <begin position="110"/>
        <end position="129"/>
    </location>
</feature>
<sequence>MLPGGGQPALALLALTAMAAPWWLGWVSVAPNRLLSARLVPLPGALPVTVAWAAFHLSCLALLALAWRGRVERWAEVVAVLAVLALAATVGLGAAAALPAGSPLARASPAAGAWVALLVLALATATASAARGGTPALPLAAALLGLGAMAVAGVFDSLSLAREAAGRAGELRAALLGHAALAGGSLALALLVAAPLSALALRRPALEAAFLGLASGLQVIPSLALFGLLIAPLAALAAAVPALRSLGLGGIGPAPAVIGISAYLLLPLARGLVAGLRVAPAEVLEAARGQGLSEAGILRSVRLPLGAPVMLAALRLAAVQAVGLAVLAALVGGGGLGSLLFQGIGQLASDLILLGVFPVLALSLLADAGLALLARLIPAA</sequence>
<feature type="transmembrane region" description="Helical" evidence="6">
    <location>
        <begin position="175"/>
        <end position="201"/>
    </location>
</feature>
<feature type="transmembrane region" description="Helical" evidence="6">
    <location>
        <begin position="309"/>
        <end position="331"/>
    </location>
</feature>
<dbReference type="PROSITE" id="PS50928">
    <property type="entry name" value="ABC_TM1"/>
    <property type="match status" value="1"/>
</dbReference>
<keyword evidence="5 6" id="KW-0472">Membrane</keyword>
<name>A0A840YK48_9PROT</name>
<dbReference type="Gene3D" id="1.10.3720.10">
    <property type="entry name" value="MetI-like"/>
    <property type="match status" value="1"/>
</dbReference>
<feature type="transmembrane region" description="Helical" evidence="6">
    <location>
        <begin position="246"/>
        <end position="266"/>
    </location>
</feature>
<evidence type="ECO:0000256" key="4">
    <source>
        <dbReference type="ARBA" id="ARBA00022989"/>
    </source>
</evidence>
<dbReference type="InterPro" id="IPR035906">
    <property type="entry name" value="MetI-like_sf"/>
</dbReference>
<dbReference type="AlphaFoldDB" id="A0A840YK48"/>
<dbReference type="SUPFAM" id="SSF161098">
    <property type="entry name" value="MetI-like"/>
    <property type="match status" value="1"/>
</dbReference>
<evidence type="ECO:0000256" key="5">
    <source>
        <dbReference type="ARBA" id="ARBA00023136"/>
    </source>
</evidence>
<dbReference type="EMBL" id="JACIJD010000012">
    <property type="protein sequence ID" value="MBB5694733.1"/>
    <property type="molecule type" value="Genomic_DNA"/>
</dbReference>
<gene>
    <name evidence="8" type="ORF">FHS87_002785</name>
</gene>
<evidence type="ECO:0000313" key="9">
    <source>
        <dbReference type="Proteomes" id="UP000580654"/>
    </source>
</evidence>
<feature type="transmembrane region" description="Helical" evidence="6">
    <location>
        <begin position="208"/>
        <end position="240"/>
    </location>
</feature>
<protein>
    <submittedName>
        <fullName evidence="8">Osmoprotectant transport system permease protein</fullName>
    </submittedName>
</protein>
<keyword evidence="9" id="KW-1185">Reference proteome</keyword>
<evidence type="ECO:0000256" key="6">
    <source>
        <dbReference type="RuleBase" id="RU363032"/>
    </source>
</evidence>